<comment type="similarity">
    <text evidence="1 4 6">Belongs to the adenosylhomocysteinase family.</text>
</comment>
<evidence type="ECO:0000313" key="8">
    <source>
        <dbReference type="EMBL" id="QJW85274.1"/>
    </source>
</evidence>
<accession>A0ABX6P549</accession>
<feature type="binding site" evidence="4">
    <location>
        <position position="324"/>
    </location>
    <ligand>
        <name>NAD(+)</name>
        <dbReference type="ChEBI" id="CHEBI:57540"/>
    </ligand>
</feature>
<gene>
    <name evidence="4" type="primary">ahcY</name>
    <name evidence="8" type="ORF">HK414_23415</name>
</gene>
<dbReference type="InterPro" id="IPR000043">
    <property type="entry name" value="Adenosylhomocysteinase-like"/>
</dbReference>
<dbReference type="InterPro" id="IPR042172">
    <property type="entry name" value="Adenosylhomocyst_ase-like_sf"/>
</dbReference>
<dbReference type="InterPro" id="IPR015878">
    <property type="entry name" value="Ado_hCys_hydrolase_NAD-bd"/>
</dbReference>
<feature type="binding site" evidence="4">
    <location>
        <position position="232"/>
    </location>
    <ligand>
        <name>substrate</name>
    </ligand>
</feature>
<comment type="subcellular location">
    <subcellularLocation>
        <location evidence="4">Cytoplasm</location>
    </subcellularLocation>
</comment>
<protein>
    <recommendedName>
        <fullName evidence="4">Adenosylhomocysteinase</fullName>
        <ecNumber evidence="4">3.13.2.1</ecNumber>
    </recommendedName>
    <alternativeName>
        <fullName evidence="4">S-adenosyl-L-homocysteine hydrolase</fullName>
        <shortName evidence="4">AdoHcyase</shortName>
    </alternativeName>
</protein>
<keyword evidence="2 4" id="KW-0554">One-carbon metabolism</keyword>
<dbReference type="CDD" id="cd00401">
    <property type="entry name" value="SAHH"/>
    <property type="match status" value="1"/>
</dbReference>
<keyword evidence="4 5" id="KW-0378">Hydrolase</keyword>
<comment type="function">
    <text evidence="4">May play a key role in the regulation of the intracellular concentration of adenosylhomocysteine.</text>
</comment>
<keyword evidence="9" id="KW-1185">Reference proteome</keyword>
<feature type="binding site" evidence="4">
    <location>
        <position position="237"/>
    </location>
    <ligand>
        <name>NAD(+)</name>
        <dbReference type="ChEBI" id="CHEBI:57540"/>
    </ligand>
</feature>
<evidence type="ECO:0000256" key="5">
    <source>
        <dbReference type="RuleBase" id="RU000548"/>
    </source>
</evidence>
<dbReference type="SMART" id="SM00996">
    <property type="entry name" value="AdoHcyase"/>
    <property type="match status" value="1"/>
</dbReference>
<dbReference type="NCBIfam" id="TIGR00936">
    <property type="entry name" value="ahcY"/>
    <property type="match status" value="1"/>
</dbReference>
<organism evidence="8 9">
    <name type="scientific">Ramlibacter terrae</name>
    <dbReference type="NCBI Taxonomy" id="2732511"/>
    <lineage>
        <taxon>Bacteria</taxon>
        <taxon>Pseudomonadati</taxon>
        <taxon>Pseudomonadota</taxon>
        <taxon>Betaproteobacteria</taxon>
        <taxon>Burkholderiales</taxon>
        <taxon>Comamonadaceae</taxon>
        <taxon>Ramlibacter</taxon>
    </lineage>
</organism>
<dbReference type="Pfam" id="PF05221">
    <property type="entry name" value="AdoHcyase"/>
    <property type="match status" value="1"/>
</dbReference>
<dbReference type="HAMAP" id="MF_00563">
    <property type="entry name" value="AdoHcyase"/>
    <property type="match status" value="1"/>
</dbReference>
<dbReference type="PANTHER" id="PTHR23420:SF0">
    <property type="entry name" value="ADENOSYLHOMOCYSTEINASE"/>
    <property type="match status" value="1"/>
</dbReference>
<evidence type="ECO:0000256" key="1">
    <source>
        <dbReference type="ARBA" id="ARBA00007122"/>
    </source>
</evidence>
<evidence type="ECO:0000313" key="9">
    <source>
        <dbReference type="Proteomes" id="UP000500826"/>
    </source>
</evidence>
<feature type="binding site" evidence="4">
    <location>
        <position position="236"/>
    </location>
    <ligand>
        <name>substrate</name>
    </ligand>
</feature>
<dbReference type="EMBL" id="CP053418">
    <property type="protein sequence ID" value="QJW85274.1"/>
    <property type="molecule type" value="Genomic_DNA"/>
</dbReference>
<dbReference type="Gene3D" id="3.40.50.720">
    <property type="entry name" value="NAD(P)-binding Rossmann-like Domain"/>
    <property type="match status" value="1"/>
</dbReference>
<dbReference type="PANTHER" id="PTHR23420">
    <property type="entry name" value="ADENOSYLHOMOCYSTEINASE"/>
    <property type="match status" value="1"/>
</dbReference>
<feature type="binding site" evidence="4">
    <location>
        <begin position="203"/>
        <end position="205"/>
    </location>
    <ligand>
        <name>NAD(+)</name>
        <dbReference type="ChEBI" id="CHEBI:57540"/>
    </ligand>
</feature>
<dbReference type="Pfam" id="PF00670">
    <property type="entry name" value="AdoHcyase_NAD"/>
    <property type="match status" value="1"/>
</dbReference>
<dbReference type="Gene3D" id="3.40.50.1480">
    <property type="entry name" value="Adenosylhomocysteinase-like"/>
    <property type="match status" value="1"/>
</dbReference>
<dbReference type="PROSITE" id="PS00738">
    <property type="entry name" value="ADOHCYASE_1"/>
    <property type="match status" value="1"/>
</dbReference>
<dbReference type="Proteomes" id="UP000500826">
    <property type="component" value="Chromosome"/>
</dbReference>
<feature type="binding site" evidence="4">
    <location>
        <position position="63"/>
    </location>
    <ligand>
        <name>substrate</name>
    </ligand>
</feature>
<comment type="cofactor">
    <cofactor evidence="4 5">
        <name>NAD(+)</name>
        <dbReference type="ChEBI" id="CHEBI:57540"/>
    </cofactor>
    <text evidence="4 5">Binds 1 NAD(+) per subunit.</text>
</comment>
<feature type="binding site" evidence="4">
    <location>
        <begin position="266"/>
        <end position="271"/>
    </location>
    <ligand>
        <name>NAD(+)</name>
        <dbReference type="ChEBI" id="CHEBI:57540"/>
    </ligand>
</feature>
<comment type="catalytic activity">
    <reaction evidence="4 5">
        <text>S-adenosyl-L-homocysteine + H2O = L-homocysteine + adenosine</text>
        <dbReference type="Rhea" id="RHEA:21708"/>
        <dbReference type="ChEBI" id="CHEBI:15377"/>
        <dbReference type="ChEBI" id="CHEBI:16335"/>
        <dbReference type="ChEBI" id="CHEBI:57856"/>
        <dbReference type="ChEBI" id="CHEBI:58199"/>
        <dbReference type="EC" id="3.13.2.1"/>
    </reaction>
</comment>
<dbReference type="EC" id="3.13.2.1" evidence="4"/>
<sequence length="478" mass="52241">MNAVLKPVATNDCAIADLSLADWGRKEIRIAETEMPGLMAIRDEFAKSQPLKGARITGSLHMTIQTAVLIETLQALGATVRWASCNIFSTQDHAAAAIAAGGTPVFAIKGESLEDYWDYTHRIFDFGAKGSAGEGPNMILDDGGDATLLMHPGQRCESDLSLIDTHSSEEERILYAAIRAKLKEDPTWYSRKAKEIIGVTEETTTGVHRLIDMANKGLLKFRAINVNDSVTKSKFDNLYGCRESLVDGIKRATDVMIAGKVAVVAGYGDVGKGSAQALRALSAQVWVTEIDPINALQAAMEGYRVVTMEYAADKCDIFVTTTGNKDVITYDHMAKMKDQAIVCNIGHFDNEIDVASLEKNCKWDEIKPQVDHVIFPDGKRIILLAKGRLVNPGCGTGHPSYVMSSSFANQTLAQIELFTKPNDYEVGQVYVLPKHLDEKVARLQLSKLGAQLSVLTDAQAAYIGVDKNGPYKPDTYRY</sequence>
<dbReference type="NCBIfam" id="NF004005">
    <property type="entry name" value="PRK05476.2-3"/>
    <property type="match status" value="1"/>
</dbReference>
<evidence type="ECO:0000256" key="3">
    <source>
        <dbReference type="ARBA" id="ARBA00023027"/>
    </source>
</evidence>
<keyword evidence="3 4" id="KW-0520">NAD</keyword>
<evidence type="ECO:0000256" key="4">
    <source>
        <dbReference type="HAMAP-Rule" id="MF_00563"/>
    </source>
</evidence>
<reference evidence="8 9" key="1">
    <citation type="submission" date="2020-05" db="EMBL/GenBank/DDBJ databases">
        <title>Ramlibacter rhizophilus sp. nov., isolated from rhizosphere soil of national flower Mugunghwa from South Korea.</title>
        <authorList>
            <person name="Zheng-Fei Y."/>
            <person name="Huan T."/>
        </authorList>
    </citation>
    <scope>NUCLEOTIDE SEQUENCE [LARGE SCALE GENOMIC DNA]</scope>
    <source>
        <strain evidence="8 9">H242</strain>
    </source>
</reference>
<dbReference type="PIRSF" id="PIRSF001109">
    <property type="entry name" value="Ad_hcy_hydrolase"/>
    <property type="match status" value="1"/>
</dbReference>
<feature type="domain" description="S-adenosyl-L-homocysteine hydrolase NAD binding" evidence="7">
    <location>
        <begin position="237"/>
        <end position="397"/>
    </location>
</feature>
<keyword evidence="4" id="KW-0963">Cytoplasm</keyword>
<dbReference type="InterPro" id="IPR036291">
    <property type="entry name" value="NAD(P)-bd_dom_sf"/>
</dbReference>
<dbReference type="GO" id="GO:0016787">
    <property type="term" value="F:hydrolase activity"/>
    <property type="evidence" value="ECO:0007669"/>
    <property type="project" value="UniProtKB-KW"/>
</dbReference>
<dbReference type="SUPFAM" id="SSF52283">
    <property type="entry name" value="Formate/glycerate dehydrogenase catalytic domain-like"/>
    <property type="match status" value="1"/>
</dbReference>
<feature type="binding site" evidence="4">
    <location>
        <position position="289"/>
    </location>
    <ligand>
        <name>NAD(+)</name>
        <dbReference type="ChEBI" id="CHEBI:57540"/>
    </ligand>
</feature>
<feature type="binding site" evidence="4">
    <location>
        <position position="391"/>
    </location>
    <ligand>
        <name>NAD(+)</name>
        <dbReference type="ChEBI" id="CHEBI:57540"/>
    </ligand>
</feature>
<comment type="pathway">
    <text evidence="4 5">Amino-acid biosynthesis; L-homocysteine biosynthesis; L-homocysteine from S-adenosyl-L-homocysteine: step 1/1.</text>
</comment>
<name>A0ABX6P549_9BURK</name>
<feature type="binding site" evidence="4">
    <location>
        <position position="202"/>
    </location>
    <ligand>
        <name>substrate</name>
    </ligand>
</feature>
<feature type="binding site" evidence="4">
    <location>
        <position position="142"/>
    </location>
    <ligand>
        <name>substrate</name>
    </ligand>
</feature>
<dbReference type="InterPro" id="IPR020082">
    <property type="entry name" value="S-Ado-L-homoCys_hydrolase_CS"/>
</dbReference>
<evidence type="ECO:0000259" key="7">
    <source>
        <dbReference type="SMART" id="SM00997"/>
    </source>
</evidence>
<proteinExistence type="inferred from homology"/>
<evidence type="ECO:0000256" key="2">
    <source>
        <dbReference type="ARBA" id="ARBA00022563"/>
    </source>
</evidence>
<dbReference type="SMART" id="SM00997">
    <property type="entry name" value="AdoHcyase_NAD"/>
    <property type="match status" value="1"/>
</dbReference>
<evidence type="ECO:0000256" key="6">
    <source>
        <dbReference type="RuleBase" id="RU004166"/>
    </source>
</evidence>
<dbReference type="PROSITE" id="PS00739">
    <property type="entry name" value="ADOHCYASE_2"/>
    <property type="match status" value="1"/>
</dbReference>
<dbReference type="SUPFAM" id="SSF51735">
    <property type="entry name" value="NAD(P)-binding Rossmann-fold domains"/>
    <property type="match status" value="1"/>
</dbReference>
<feature type="binding site" evidence="4">
    <location>
        <begin position="345"/>
        <end position="347"/>
    </location>
    <ligand>
        <name>NAD(+)</name>
        <dbReference type="ChEBI" id="CHEBI:57540"/>
    </ligand>
</feature>